<name>W2KEC4_PHYNI</name>
<dbReference type="AlphaFoldDB" id="W2KEC4"/>
<reference evidence="1" key="1">
    <citation type="submission" date="2013-11" db="EMBL/GenBank/DDBJ databases">
        <title>The Genome Sequence of Phytophthora parasitica CHvinca01.</title>
        <authorList>
            <consortium name="The Broad Institute Genomics Platform"/>
            <person name="Russ C."/>
            <person name="Tyler B."/>
            <person name="Panabieres F."/>
            <person name="Shan W."/>
            <person name="Tripathy S."/>
            <person name="Grunwald N."/>
            <person name="Machado M."/>
            <person name="Johnson C.S."/>
            <person name="Arredondo F."/>
            <person name="Hong C."/>
            <person name="Coffey M."/>
            <person name="Young S.K."/>
            <person name="Zeng Q."/>
            <person name="Gargeya S."/>
            <person name="Fitzgerald M."/>
            <person name="Abouelleil A."/>
            <person name="Alvarado L."/>
            <person name="Chapman S.B."/>
            <person name="Gainer-Dewar J."/>
            <person name="Goldberg J."/>
            <person name="Griggs A."/>
            <person name="Gujja S."/>
            <person name="Hansen M."/>
            <person name="Howarth C."/>
            <person name="Imamovic A."/>
            <person name="Ireland A."/>
            <person name="Larimer J."/>
            <person name="McCowan C."/>
            <person name="Murphy C."/>
            <person name="Pearson M."/>
            <person name="Poon T.W."/>
            <person name="Priest M."/>
            <person name="Roberts A."/>
            <person name="Saif S."/>
            <person name="Shea T."/>
            <person name="Sykes S."/>
            <person name="Wortman J."/>
            <person name="Nusbaum C."/>
            <person name="Birren B."/>
        </authorList>
    </citation>
    <scope>NUCLEOTIDE SEQUENCE [LARGE SCALE GENOMIC DNA]</scope>
    <source>
        <strain evidence="1">CHvinca01</strain>
    </source>
</reference>
<organism evidence="1">
    <name type="scientific">Phytophthora nicotianae</name>
    <name type="common">Potato buckeye rot agent</name>
    <name type="synonym">Phytophthora parasitica</name>
    <dbReference type="NCBI Taxonomy" id="4792"/>
    <lineage>
        <taxon>Eukaryota</taxon>
        <taxon>Sar</taxon>
        <taxon>Stramenopiles</taxon>
        <taxon>Oomycota</taxon>
        <taxon>Peronosporomycetes</taxon>
        <taxon>Peronosporales</taxon>
        <taxon>Peronosporaceae</taxon>
        <taxon>Phytophthora</taxon>
    </lineage>
</organism>
<accession>W2KEC4</accession>
<dbReference type="Proteomes" id="UP000054423">
    <property type="component" value="Unassembled WGS sequence"/>
</dbReference>
<protein>
    <submittedName>
        <fullName evidence="1">Uncharacterized protein</fullName>
    </submittedName>
</protein>
<gene>
    <name evidence="1" type="ORF">L917_17005</name>
</gene>
<proteinExistence type="predicted"/>
<evidence type="ECO:0000313" key="1">
    <source>
        <dbReference type="EMBL" id="ETL82944.1"/>
    </source>
</evidence>
<sequence length="70" mass="7938">MLLLTKSTLHTVANFRRLRSQLLFVAISDKVVIRRSDLQLAKNWRGSVLLKAIAEKANRYMIHEKGTGCG</sequence>
<dbReference type="EMBL" id="KI682125">
    <property type="protein sequence ID" value="ETL82944.1"/>
    <property type="molecule type" value="Genomic_DNA"/>
</dbReference>